<feature type="binding site" evidence="3">
    <location>
        <position position="5"/>
    </location>
    <ligand>
        <name>a divalent metal cation</name>
        <dbReference type="ChEBI" id="CHEBI:60240"/>
        <label>1</label>
    </ligand>
</feature>
<dbReference type="NCBIfam" id="TIGR00010">
    <property type="entry name" value="YchF/TatD family DNA exonuclease"/>
    <property type="match status" value="1"/>
</dbReference>
<protein>
    <submittedName>
        <fullName evidence="4">DNase</fullName>
    </submittedName>
</protein>
<dbReference type="InterPro" id="IPR015991">
    <property type="entry name" value="TatD/YcfH-like"/>
</dbReference>
<keyword evidence="1 3" id="KW-0479">Metal-binding</keyword>
<dbReference type="PANTHER" id="PTHR46124">
    <property type="entry name" value="D-AMINOACYL-TRNA DEACYLASE"/>
    <property type="match status" value="1"/>
</dbReference>
<dbReference type="GO" id="GO:0016788">
    <property type="term" value="F:hydrolase activity, acting on ester bonds"/>
    <property type="evidence" value="ECO:0007669"/>
    <property type="project" value="InterPro"/>
</dbReference>
<dbReference type="SUPFAM" id="SSF51556">
    <property type="entry name" value="Metallo-dependent hydrolases"/>
    <property type="match status" value="1"/>
</dbReference>
<sequence>MIDTHCHIDFEDYNNDRTDVIKRAKEKLDAVINSGTNLEGNQTVLNLSKENEGFIYPTFGFHPVTSQECTAEELHEAQKHLIDNINDIVAIGEVGMDFFYVKDKSLRARQKEIFTSFIEIANDYKVPLLMHVRDCEKKALNLINEYEDLPYAVFHCFSGSLKTAKRIMEHDNYYMSFSTMLCYSQRHQELIKDIPLDHVLTETDSPYLAMTKEERNEPANVVKACEKIAEIKEMDLNTVDEITTNNAKRVFNI</sequence>
<dbReference type="Pfam" id="PF01026">
    <property type="entry name" value="TatD_DNase"/>
    <property type="match status" value="1"/>
</dbReference>
<dbReference type="RefSeq" id="WP_011953680.1">
    <property type="nucleotide sequence ID" value="NZ_CAYASF010000049.1"/>
</dbReference>
<accession>A0A2H4U636</accession>
<feature type="binding site" evidence="3">
    <location>
        <position position="155"/>
    </location>
    <ligand>
        <name>a divalent metal cation</name>
        <dbReference type="ChEBI" id="CHEBI:60240"/>
        <label>2</label>
    </ligand>
</feature>
<proteinExistence type="predicted"/>
<dbReference type="EMBL" id="CP017803">
    <property type="protein sequence ID" value="ATZ59579.1"/>
    <property type="molecule type" value="Genomic_DNA"/>
</dbReference>
<dbReference type="PIRSF" id="PIRSF005902">
    <property type="entry name" value="DNase_TatD"/>
    <property type="match status" value="1"/>
</dbReference>
<reference evidence="4 5" key="1">
    <citation type="submission" date="2016-10" db="EMBL/GenBank/DDBJ databases">
        <authorList>
            <person name="Varghese N."/>
        </authorList>
    </citation>
    <scope>NUCLEOTIDE SEQUENCE [LARGE SCALE GENOMIC DNA]</scope>
    <source>
        <strain evidence="4 5">KB11</strain>
    </source>
</reference>
<feature type="binding site" evidence="3">
    <location>
        <position position="7"/>
    </location>
    <ligand>
        <name>a divalent metal cation</name>
        <dbReference type="ChEBI" id="CHEBI:60240"/>
        <label>1</label>
    </ligand>
</feature>
<evidence type="ECO:0000256" key="3">
    <source>
        <dbReference type="PIRSR" id="PIRSR005902-1"/>
    </source>
</evidence>
<feature type="binding site" evidence="3">
    <location>
        <position position="131"/>
    </location>
    <ligand>
        <name>a divalent metal cation</name>
        <dbReference type="ChEBI" id="CHEBI:60240"/>
        <label>2</label>
    </ligand>
</feature>
<organism evidence="4 5">
    <name type="scientific">Methanobrevibacter smithii</name>
    <dbReference type="NCBI Taxonomy" id="2173"/>
    <lineage>
        <taxon>Archaea</taxon>
        <taxon>Methanobacteriati</taxon>
        <taxon>Methanobacteriota</taxon>
        <taxon>Methanomada group</taxon>
        <taxon>Methanobacteria</taxon>
        <taxon>Methanobacteriales</taxon>
        <taxon>Methanobacteriaceae</taxon>
        <taxon>Methanobrevibacter</taxon>
    </lineage>
</organism>
<dbReference type="GeneID" id="78816721"/>
<dbReference type="PANTHER" id="PTHR46124:SF2">
    <property type="entry name" value="D-AMINOACYL-TRNA DEACYLASE"/>
    <property type="match status" value="1"/>
</dbReference>
<dbReference type="Proteomes" id="UP000232133">
    <property type="component" value="Chromosome"/>
</dbReference>
<gene>
    <name evidence="4" type="ORF">BK798_03680</name>
</gene>
<dbReference type="InterPro" id="IPR001130">
    <property type="entry name" value="TatD-like"/>
</dbReference>
<dbReference type="CDD" id="cd01310">
    <property type="entry name" value="TatD_DNAse"/>
    <property type="match status" value="1"/>
</dbReference>
<evidence type="ECO:0000256" key="2">
    <source>
        <dbReference type="ARBA" id="ARBA00022801"/>
    </source>
</evidence>
<dbReference type="GO" id="GO:0046872">
    <property type="term" value="F:metal ion binding"/>
    <property type="evidence" value="ECO:0007669"/>
    <property type="project" value="UniProtKB-KW"/>
</dbReference>
<evidence type="ECO:0000313" key="5">
    <source>
        <dbReference type="Proteomes" id="UP000232133"/>
    </source>
</evidence>
<evidence type="ECO:0000313" key="4">
    <source>
        <dbReference type="EMBL" id="ATZ59579.1"/>
    </source>
</evidence>
<dbReference type="Gene3D" id="3.20.20.140">
    <property type="entry name" value="Metal-dependent hydrolases"/>
    <property type="match status" value="1"/>
</dbReference>
<dbReference type="OMA" id="HTHLDMQ"/>
<dbReference type="PROSITE" id="PS01137">
    <property type="entry name" value="TATD_1"/>
    <property type="match status" value="1"/>
</dbReference>
<dbReference type="GO" id="GO:0004536">
    <property type="term" value="F:DNA nuclease activity"/>
    <property type="evidence" value="ECO:0007669"/>
    <property type="project" value="InterPro"/>
</dbReference>
<feature type="binding site" evidence="3">
    <location>
        <position position="93"/>
    </location>
    <ligand>
        <name>a divalent metal cation</name>
        <dbReference type="ChEBI" id="CHEBI:60240"/>
        <label>1</label>
    </ligand>
</feature>
<name>A0A2H4U636_METSM</name>
<feature type="binding site" evidence="3">
    <location>
        <position position="204"/>
    </location>
    <ligand>
        <name>a divalent metal cation</name>
        <dbReference type="ChEBI" id="CHEBI:60240"/>
        <label>1</label>
    </ligand>
</feature>
<evidence type="ECO:0000256" key="1">
    <source>
        <dbReference type="ARBA" id="ARBA00022723"/>
    </source>
</evidence>
<dbReference type="FunFam" id="3.20.20.140:FF:000005">
    <property type="entry name" value="TatD family hydrolase"/>
    <property type="match status" value="1"/>
</dbReference>
<dbReference type="InterPro" id="IPR018228">
    <property type="entry name" value="DNase_TatD-rel_CS"/>
</dbReference>
<dbReference type="AlphaFoldDB" id="A0A2H4U636"/>
<keyword evidence="2" id="KW-0378">Hydrolase</keyword>
<dbReference type="InterPro" id="IPR032466">
    <property type="entry name" value="Metal_Hydrolase"/>
</dbReference>